<evidence type="ECO:0000256" key="5">
    <source>
        <dbReference type="ARBA" id="ARBA00023274"/>
    </source>
</evidence>
<organism evidence="8 9">
    <name type="scientific">Candidatus Microsaccharimonas sossegonensis</name>
    <dbReference type="NCBI Taxonomy" id="2506948"/>
    <lineage>
        <taxon>Bacteria</taxon>
        <taxon>Candidatus Saccharimonadota</taxon>
        <taxon>Candidatus Saccharimonadia</taxon>
        <taxon>Candidatus Saccharimonadales</taxon>
        <taxon>Candidatus Saccharimonadaceae</taxon>
        <taxon>Candidatus Microsaccharimonas</taxon>
    </lineage>
</organism>
<keyword evidence="4 6" id="KW-0689">Ribosomal protein</keyword>
<dbReference type="EMBL" id="SCKX01000001">
    <property type="protein sequence ID" value="RWZ78814.1"/>
    <property type="molecule type" value="Genomic_DNA"/>
</dbReference>
<dbReference type="GO" id="GO:0019843">
    <property type="term" value="F:rRNA binding"/>
    <property type="evidence" value="ECO:0007669"/>
    <property type="project" value="UniProtKB-UniRule"/>
</dbReference>
<dbReference type="GO" id="GO:0015935">
    <property type="term" value="C:small ribosomal subunit"/>
    <property type="evidence" value="ECO:0007669"/>
    <property type="project" value="InterPro"/>
</dbReference>
<dbReference type="GO" id="GO:0003735">
    <property type="term" value="F:structural constituent of ribosome"/>
    <property type="evidence" value="ECO:0007669"/>
    <property type="project" value="InterPro"/>
</dbReference>
<dbReference type="Pfam" id="PF00177">
    <property type="entry name" value="Ribosomal_S7"/>
    <property type="match status" value="1"/>
</dbReference>
<dbReference type="PIRSF" id="PIRSF002122">
    <property type="entry name" value="RPS7p_RPS7a_RPS5e_RPS7o"/>
    <property type="match status" value="1"/>
</dbReference>
<comment type="caution">
    <text evidence="8">The sequence shown here is derived from an EMBL/GenBank/DDBJ whole genome shotgun (WGS) entry which is preliminary data.</text>
</comment>
<sequence length="159" mass="18074">MPRKVTASLQRKLSPDRRYQSILVQRLINKSMLNGKKLVAEKAVYTALETAAKKLNSENPLEVFERALKNVSPNFEVKSRRVGGANYQIPFPVAGHRQLHYSFTWLVQAARSRKSLPYSQRLALEIVDAYNETGAAFKKKEDTHKMAEANRAFAHFARG</sequence>
<feature type="domain" description="Small ribosomal subunit protein uS7" evidence="7">
    <location>
        <begin position="7"/>
        <end position="151"/>
    </location>
</feature>
<protein>
    <recommendedName>
        <fullName evidence="6">Small ribosomal subunit protein uS7</fullName>
    </recommendedName>
</protein>
<keyword evidence="5 6" id="KW-0687">Ribonucleoprotein</keyword>
<evidence type="ECO:0000256" key="1">
    <source>
        <dbReference type="ARBA" id="ARBA00007151"/>
    </source>
</evidence>
<dbReference type="NCBIfam" id="TIGR01029">
    <property type="entry name" value="rpsG_bact"/>
    <property type="match status" value="1"/>
</dbReference>
<dbReference type="AlphaFoldDB" id="A0A4Q0AI46"/>
<dbReference type="InterPro" id="IPR036823">
    <property type="entry name" value="Ribosomal_uS7_dom_sf"/>
</dbReference>
<keyword evidence="6" id="KW-0820">tRNA-binding</keyword>
<name>A0A4Q0AI46_9BACT</name>
<evidence type="ECO:0000313" key="9">
    <source>
        <dbReference type="Proteomes" id="UP000289257"/>
    </source>
</evidence>
<accession>A0A4Q0AI46</accession>
<gene>
    <name evidence="6" type="primary">rpsG</name>
    <name evidence="8" type="ORF">EOT05_03645</name>
</gene>
<dbReference type="InterPro" id="IPR005717">
    <property type="entry name" value="Ribosomal_uS7_bac/org-type"/>
</dbReference>
<evidence type="ECO:0000259" key="7">
    <source>
        <dbReference type="Pfam" id="PF00177"/>
    </source>
</evidence>
<dbReference type="GO" id="GO:0006412">
    <property type="term" value="P:translation"/>
    <property type="evidence" value="ECO:0007669"/>
    <property type="project" value="UniProtKB-UniRule"/>
</dbReference>
<evidence type="ECO:0000256" key="3">
    <source>
        <dbReference type="ARBA" id="ARBA00022884"/>
    </source>
</evidence>
<dbReference type="InterPro" id="IPR023798">
    <property type="entry name" value="Ribosomal_uS7_dom"/>
</dbReference>
<dbReference type="Proteomes" id="UP000289257">
    <property type="component" value="Unassembled WGS sequence"/>
</dbReference>
<dbReference type="HAMAP" id="MF_00480_B">
    <property type="entry name" value="Ribosomal_uS7_B"/>
    <property type="match status" value="1"/>
</dbReference>
<keyword evidence="9" id="KW-1185">Reference proteome</keyword>
<reference evidence="8" key="1">
    <citation type="submission" date="2019-01" db="EMBL/GenBank/DDBJ databases">
        <title>Genomic signatures and co-occurrence patterns of the ultra-small Saccharimodia (Patescibacteria phylum) suggest a symbiotic lifestyle.</title>
        <authorList>
            <person name="Lemos L."/>
            <person name="Medeiros J."/>
            <person name="Andreote F."/>
            <person name="Fernandes G."/>
            <person name="Varani A."/>
            <person name="Oliveira G."/>
            <person name="Pylro V."/>
        </authorList>
    </citation>
    <scope>NUCLEOTIDE SEQUENCE [LARGE SCALE GENOMIC DNA]</scope>
    <source>
        <strain evidence="8">AMD02</strain>
    </source>
</reference>
<dbReference type="Gene3D" id="1.10.455.10">
    <property type="entry name" value="Ribosomal protein S7 domain"/>
    <property type="match status" value="1"/>
</dbReference>
<comment type="subunit">
    <text evidence="6">Part of the 30S ribosomal subunit. Contacts proteins S9 and S11.</text>
</comment>
<dbReference type="CDD" id="cd14869">
    <property type="entry name" value="uS7_Bacteria"/>
    <property type="match status" value="1"/>
</dbReference>
<evidence type="ECO:0000256" key="2">
    <source>
        <dbReference type="ARBA" id="ARBA00022730"/>
    </source>
</evidence>
<dbReference type="SUPFAM" id="SSF47973">
    <property type="entry name" value="Ribosomal protein S7"/>
    <property type="match status" value="1"/>
</dbReference>
<dbReference type="PANTHER" id="PTHR11205">
    <property type="entry name" value="RIBOSOMAL PROTEIN S7"/>
    <property type="match status" value="1"/>
</dbReference>
<dbReference type="InterPro" id="IPR000235">
    <property type="entry name" value="Ribosomal_uS7"/>
</dbReference>
<comment type="similarity">
    <text evidence="1 6">Belongs to the universal ribosomal protein uS7 family.</text>
</comment>
<evidence type="ECO:0000256" key="6">
    <source>
        <dbReference type="HAMAP-Rule" id="MF_00480"/>
    </source>
</evidence>
<keyword evidence="3 6" id="KW-0694">RNA-binding</keyword>
<keyword evidence="2 6" id="KW-0699">rRNA-binding</keyword>
<evidence type="ECO:0000256" key="4">
    <source>
        <dbReference type="ARBA" id="ARBA00022980"/>
    </source>
</evidence>
<comment type="function">
    <text evidence="6">One of the primary rRNA binding proteins, it binds directly to 16S rRNA where it nucleates assembly of the head domain of the 30S subunit. Is located at the subunit interface close to the decoding center, probably blocks exit of the E-site tRNA.</text>
</comment>
<proteinExistence type="inferred from homology"/>
<dbReference type="GO" id="GO:0000049">
    <property type="term" value="F:tRNA binding"/>
    <property type="evidence" value="ECO:0007669"/>
    <property type="project" value="UniProtKB-UniRule"/>
</dbReference>
<evidence type="ECO:0000313" key="8">
    <source>
        <dbReference type="EMBL" id="RWZ78814.1"/>
    </source>
</evidence>